<comment type="caution">
    <text evidence="12">The sequence shown here is derived from an EMBL/GenBank/DDBJ whole genome shotgun (WGS) entry which is preliminary data.</text>
</comment>
<keyword evidence="9" id="KW-0012">Acyltransferase</keyword>
<dbReference type="GO" id="GO:0010485">
    <property type="term" value="F:histone H4 acetyltransferase activity"/>
    <property type="evidence" value="ECO:0007669"/>
    <property type="project" value="InterPro"/>
</dbReference>
<proteinExistence type="inferred from homology"/>
<comment type="subcellular location">
    <subcellularLocation>
        <location evidence="2">Cytoplasm</location>
    </subcellularLocation>
    <subcellularLocation>
        <location evidence="1">Nucleus</location>
    </subcellularLocation>
</comment>
<evidence type="ECO:0000256" key="4">
    <source>
        <dbReference type="ARBA" id="ARBA00012950"/>
    </source>
</evidence>
<evidence type="ECO:0000256" key="9">
    <source>
        <dbReference type="ARBA" id="ARBA00023315"/>
    </source>
</evidence>
<keyword evidence="13" id="KW-1185">Reference proteome</keyword>
<evidence type="ECO:0000256" key="7">
    <source>
        <dbReference type="ARBA" id="ARBA00022679"/>
    </source>
</evidence>
<dbReference type="GO" id="GO:0005737">
    <property type="term" value="C:cytoplasm"/>
    <property type="evidence" value="ECO:0007669"/>
    <property type="project" value="UniProtKB-SubCell"/>
</dbReference>
<dbReference type="CDD" id="cd04301">
    <property type="entry name" value="NAT_SF"/>
    <property type="match status" value="1"/>
</dbReference>
<dbReference type="Proteomes" id="UP000230066">
    <property type="component" value="Unassembled WGS sequence"/>
</dbReference>
<keyword evidence="8" id="KW-0539">Nucleus</keyword>
<dbReference type="GO" id="GO:0043998">
    <property type="term" value="F:histone H2A acetyltransferase activity"/>
    <property type="evidence" value="ECO:0007669"/>
    <property type="project" value="InterPro"/>
</dbReference>
<evidence type="ECO:0000256" key="11">
    <source>
        <dbReference type="ARBA" id="ARBA00049524"/>
    </source>
</evidence>
<sequence length="219" mass="25786">MKHSAYKTVPGGLVAYQKFKAKELVEQANEQKNPLNERWFDDVPIPEALPIIIECCKPKCCNTDSLDDMLSILCDNMKDFYKQSSWKWDADLKREEAFSPKSWLLICRVRENESSQLPLIAGFVSFRFEREMERPVLYCYEIQLRDRYRGRSIGRCLMNILSLIAKNSKMTSIMLTVFKFNERALRFFQNLGFVKDESDPSNFEENPKMDYLIMSKRIT</sequence>
<protein>
    <recommendedName>
        <fullName evidence="5">N-alpha-acetyltransferase 40</fullName>
        <ecNumber evidence="4">2.3.1.257</ecNumber>
    </recommendedName>
</protein>
<comment type="catalytic activity">
    <reaction evidence="10">
        <text>N-terminal L-seryl-[histone H2A] + acetyl-CoA = N-terminal N(alpha)-acetyl-L-seryl-[histone H2A] + CoA + H(+)</text>
        <dbReference type="Rhea" id="RHEA:50600"/>
        <dbReference type="Rhea" id="RHEA-COMP:12742"/>
        <dbReference type="Rhea" id="RHEA-COMP:12744"/>
        <dbReference type="ChEBI" id="CHEBI:15378"/>
        <dbReference type="ChEBI" id="CHEBI:57287"/>
        <dbReference type="ChEBI" id="CHEBI:57288"/>
        <dbReference type="ChEBI" id="CHEBI:64738"/>
        <dbReference type="ChEBI" id="CHEBI:83690"/>
        <dbReference type="EC" id="2.3.1.257"/>
    </reaction>
</comment>
<dbReference type="AlphaFoldDB" id="A0A2H1BRP5"/>
<evidence type="ECO:0000256" key="3">
    <source>
        <dbReference type="ARBA" id="ARBA00008870"/>
    </source>
</evidence>
<dbReference type="Gene3D" id="3.40.630.30">
    <property type="match status" value="1"/>
</dbReference>
<dbReference type="InterPro" id="IPR039949">
    <property type="entry name" value="NAA40"/>
</dbReference>
<organism evidence="12 13">
    <name type="scientific">Fasciola hepatica</name>
    <name type="common">Liver fluke</name>
    <dbReference type="NCBI Taxonomy" id="6192"/>
    <lineage>
        <taxon>Eukaryota</taxon>
        <taxon>Metazoa</taxon>
        <taxon>Spiralia</taxon>
        <taxon>Lophotrochozoa</taxon>
        <taxon>Platyhelminthes</taxon>
        <taxon>Trematoda</taxon>
        <taxon>Digenea</taxon>
        <taxon>Plagiorchiida</taxon>
        <taxon>Echinostomata</taxon>
        <taxon>Echinostomatoidea</taxon>
        <taxon>Fasciolidae</taxon>
        <taxon>Fasciola</taxon>
    </lineage>
</organism>
<dbReference type="Pfam" id="PF00583">
    <property type="entry name" value="Acetyltransf_1"/>
    <property type="match status" value="1"/>
</dbReference>
<comment type="similarity">
    <text evidence="3">Belongs to the acetyltransferase family. NAA40 subfamily.</text>
</comment>
<dbReference type="PANTHER" id="PTHR20531">
    <property type="entry name" value="N-ALPHA-ACETYLTRANSFERASE 40"/>
    <property type="match status" value="1"/>
</dbReference>
<evidence type="ECO:0000256" key="5">
    <source>
        <dbReference type="ARBA" id="ARBA00015043"/>
    </source>
</evidence>
<evidence type="ECO:0000313" key="13">
    <source>
        <dbReference type="Proteomes" id="UP000230066"/>
    </source>
</evidence>
<name>A0A2H1BRP5_FASHE</name>
<evidence type="ECO:0000256" key="2">
    <source>
        <dbReference type="ARBA" id="ARBA00004496"/>
    </source>
</evidence>
<dbReference type="EC" id="2.3.1.257" evidence="4"/>
<dbReference type="PANTHER" id="PTHR20531:SF1">
    <property type="entry name" value="N-ALPHA-ACETYLTRANSFERASE 40"/>
    <property type="match status" value="1"/>
</dbReference>
<dbReference type="InterPro" id="IPR016181">
    <property type="entry name" value="Acyl_CoA_acyltransferase"/>
</dbReference>
<dbReference type="PROSITE" id="PS51186">
    <property type="entry name" value="GNAT"/>
    <property type="match status" value="1"/>
</dbReference>
<evidence type="ECO:0000256" key="10">
    <source>
        <dbReference type="ARBA" id="ARBA00047821"/>
    </source>
</evidence>
<evidence type="ECO:0000256" key="8">
    <source>
        <dbReference type="ARBA" id="ARBA00023242"/>
    </source>
</evidence>
<dbReference type="SUPFAM" id="SSF55729">
    <property type="entry name" value="Acyl-CoA N-acyltransferases (Nat)"/>
    <property type="match status" value="1"/>
</dbReference>
<accession>A0A2H1BRP5</accession>
<evidence type="ECO:0000256" key="6">
    <source>
        <dbReference type="ARBA" id="ARBA00022490"/>
    </source>
</evidence>
<dbReference type="EMBL" id="JXXN02015578">
    <property type="protein sequence ID" value="THD18210.1"/>
    <property type="molecule type" value="Genomic_DNA"/>
</dbReference>
<gene>
    <name evidence="12" type="ORF">D915_010673</name>
</gene>
<keyword evidence="6" id="KW-0963">Cytoplasm</keyword>
<dbReference type="InterPro" id="IPR000182">
    <property type="entry name" value="GNAT_dom"/>
</dbReference>
<evidence type="ECO:0000256" key="1">
    <source>
        <dbReference type="ARBA" id="ARBA00004123"/>
    </source>
</evidence>
<evidence type="ECO:0000313" key="12">
    <source>
        <dbReference type="EMBL" id="THD18210.1"/>
    </source>
</evidence>
<keyword evidence="7" id="KW-0808">Transferase</keyword>
<dbReference type="GO" id="GO:0005634">
    <property type="term" value="C:nucleus"/>
    <property type="evidence" value="ECO:0007669"/>
    <property type="project" value="UniProtKB-SubCell"/>
</dbReference>
<comment type="catalytic activity">
    <reaction evidence="11">
        <text>N-terminal L-seryl-[histone H4] + acetyl-CoA = N-terminal N(alpha)-acetyl-L-seryl-[histone H4] + CoA + H(+)</text>
        <dbReference type="Rhea" id="RHEA:50596"/>
        <dbReference type="Rhea" id="RHEA-COMP:12740"/>
        <dbReference type="Rhea" id="RHEA-COMP:12743"/>
        <dbReference type="ChEBI" id="CHEBI:15378"/>
        <dbReference type="ChEBI" id="CHEBI:57287"/>
        <dbReference type="ChEBI" id="CHEBI:57288"/>
        <dbReference type="ChEBI" id="CHEBI:64738"/>
        <dbReference type="ChEBI" id="CHEBI:83690"/>
        <dbReference type="EC" id="2.3.1.257"/>
    </reaction>
</comment>
<reference evidence="12" key="1">
    <citation type="submission" date="2019-03" db="EMBL/GenBank/DDBJ databases">
        <title>Improved annotation for the trematode Fasciola hepatica.</title>
        <authorList>
            <person name="Choi Y.-J."/>
            <person name="Martin J."/>
            <person name="Mitreva M."/>
        </authorList>
    </citation>
    <scope>NUCLEOTIDE SEQUENCE [LARGE SCALE GENOMIC DNA]</scope>
</reference>
<dbReference type="GO" id="GO:1990189">
    <property type="term" value="F:protein N-terminal-serine acetyltransferase activity"/>
    <property type="evidence" value="ECO:0007669"/>
    <property type="project" value="UniProtKB-EC"/>
</dbReference>